<evidence type="ECO:0000256" key="4">
    <source>
        <dbReference type="PROSITE-ProRule" id="PRU00510"/>
    </source>
</evidence>
<dbReference type="EMBL" id="CABFVA020000001">
    <property type="protein sequence ID" value="VVM04328.1"/>
    <property type="molecule type" value="Genomic_DNA"/>
</dbReference>
<reference evidence="7 8" key="1">
    <citation type="submission" date="2019-09" db="EMBL/GenBank/DDBJ databases">
        <authorList>
            <person name="Cremers G."/>
        </authorList>
    </citation>
    <scope>NUCLEOTIDE SEQUENCE [LARGE SCALE GENOMIC DNA]</scope>
    <source>
        <strain evidence="7">4A</strain>
    </source>
</reference>
<dbReference type="PANTHER" id="PTHR33823">
    <property type="entry name" value="RNA POLYMERASE-BINDING TRANSCRIPTION FACTOR DKSA-RELATED"/>
    <property type="match status" value="1"/>
</dbReference>
<gene>
    <name evidence="7" type="primary">yocK</name>
    <name evidence="7" type="ORF">MAMT_00023</name>
</gene>
<dbReference type="Proteomes" id="UP000334923">
    <property type="component" value="Unassembled WGS sequence"/>
</dbReference>
<dbReference type="Gene3D" id="1.20.120.910">
    <property type="entry name" value="DksA, coiled-coil domain"/>
    <property type="match status" value="1"/>
</dbReference>
<sequence>MQAKAKAGLEISPSTAAAEKKLSTKKNNSPVSPSRSKQQAAKTPQEASQENEASVEASETPSTLTLADLSPKRRQSFIETQRQRLLDLRDDILGQMQGIAQDSLRVRPEGSEASGFGMHQADAGTDAYDKDFALSLLSQEQDALYEIEEALKRIEGGTYGICEMSGEPIPLQRLEAAPHARFTVACQRQVELQSRFERRWESVPQFGEAAEAGEEEDEAGEEREGPGA</sequence>
<dbReference type="Pfam" id="PF01258">
    <property type="entry name" value="zf-dskA_traR"/>
    <property type="match status" value="1"/>
</dbReference>
<feature type="region of interest" description="Disordered" evidence="5">
    <location>
        <begin position="201"/>
        <end position="228"/>
    </location>
</feature>
<keyword evidence="3" id="KW-0862">Zinc</keyword>
<keyword evidence="8" id="KW-1185">Reference proteome</keyword>
<feature type="region of interest" description="Disordered" evidence="5">
    <location>
        <begin position="1"/>
        <end position="71"/>
    </location>
</feature>
<accession>A0A5E6MFK7</accession>
<dbReference type="PROSITE" id="PS51128">
    <property type="entry name" value="ZF_DKSA_2"/>
    <property type="match status" value="1"/>
</dbReference>
<evidence type="ECO:0000256" key="1">
    <source>
        <dbReference type="ARBA" id="ARBA00022723"/>
    </source>
</evidence>
<proteinExistence type="predicted"/>
<keyword evidence="2" id="KW-0863">Zinc-finger</keyword>
<dbReference type="GO" id="GO:0008270">
    <property type="term" value="F:zinc ion binding"/>
    <property type="evidence" value="ECO:0007669"/>
    <property type="project" value="UniProtKB-KW"/>
</dbReference>
<dbReference type="InterPro" id="IPR020458">
    <property type="entry name" value="Znf_DskA_TraR_CS"/>
</dbReference>
<dbReference type="OrthoDB" id="9811543at2"/>
<evidence type="ECO:0000313" key="8">
    <source>
        <dbReference type="Proteomes" id="UP000334923"/>
    </source>
</evidence>
<name>A0A5E6MFK7_9BACT</name>
<evidence type="ECO:0000256" key="2">
    <source>
        <dbReference type="ARBA" id="ARBA00022771"/>
    </source>
</evidence>
<dbReference type="PROSITE" id="PS01102">
    <property type="entry name" value="ZF_DKSA_1"/>
    <property type="match status" value="1"/>
</dbReference>
<dbReference type="AlphaFoldDB" id="A0A5E6MFK7"/>
<dbReference type="PANTHER" id="PTHR33823:SF4">
    <property type="entry name" value="GENERAL STRESS PROTEIN 16O"/>
    <property type="match status" value="1"/>
</dbReference>
<organism evidence="7 8">
    <name type="scientific">Methylacidimicrobium tartarophylax</name>
    <dbReference type="NCBI Taxonomy" id="1041768"/>
    <lineage>
        <taxon>Bacteria</taxon>
        <taxon>Pseudomonadati</taxon>
        <taxon>Verrucomicrobiota</taxon>
        <taxon>Methylacidimicrobium</taxon>
    </lineage>
</organism>
<dbReference type="InterPro" id="IPR037187">
    <property type="entry name" value="DnaK_N"/>
</dbReference>
<feature type="compositionally biased region" description="Acidic residues" evidence="5">
    <location>
        <begin position="211"/>
        <end position="221"/>
    </location>
</feature>
<dbReference type="SUPFAM" id="SSF57716">
    <property type="entry name" value="Glucocorticoid receptor-like (DNA-binding domain)"/>
    <property type="match status" value="1"/>
</dbReference>
<evidence type="ECO:0000313" key="7">
    <source>
        <dbReference type="EMBL" id="VVM04328.1"/>
    </source>
</evidence>
<evidence type="ECO:0000259" key="6">
    <source>
        <dbReference type="Pfam" id="PF01258"/>
    </source>
</evidence>
<protein>
    <submittedName>
        <fullName evidence="7">General stress protein 16O</fullName>
    </submittedName>
</protein>
<keyword evidence="1" id="KW-0479">Metal-binding</keyword>
<dbReference type="InterPro" id="IPR000962">
    <property type="entry name" value="Znf_DskA_TraR"/>
</dbReference>
<feature type="zinc finger region" description="dksA C4-type" evidence="4">
    <location>
        <begin position="162"/>
        <end position="186"/>
    </location>
</feature>
<feature type="compositionally biased region" description="Polar residues" evidence="5">
    <location>
        <begin position="25"/>
        <end position="65"/>
    </location>
</feature>
<feature type="domain" description="Zinc finger DksA/TraR C4-type" evidence="6">
    <location>
        <begin position="157"/>
        <end position="191"/>
    </location>
</feature>
<dbReference type="SUPFAM" id="SSF109635">
    <property type="entry name" value="DnaK suppressor protein DksA, alpha-hairpin domain"/>
    <property type="match status" value="1"/>
</dbReference>
<evidence type="ECO:0000256" key="3">
    <source>
        <dbReference type="ARBA" id="ARBA00022833"/>
    </source>
</evidence>
<evidence type="ECO:0000256" key="5">
    <source>
        <dbReference type="SAM" id="MobiDB-lite"/>
    </source>
</evidence>